<dbReference type="EMBL" id="JXTI01000054">
    <property type="protein sequence ID" value="KWX13829.1"/>
    <property type="molecule type" value="Genomic_DNA"/>
</dbReference>
<evidence type="ECO:0000256" key="1">
    <source>
        <dbReference type="ARBA" id="ARBA00022857"/>
    </source>
</evidence>
<dbReference type="Proteomes" id="UP000070089">
    <property type="component" value="Unassembled WGS sequence"/>
</dbReference>
<name>A0A132NUS1_GIAIN</name>
<sequence length="409" mass="45143">MNYHEWLAKGAPPGKGCSLETIQELPAEFPFFSITAFTNTVSQLRTRLGKTRYFSAPMTHASGAAFRQLIQGHLADENEHAKYTGFTQMYTADALLHNSLLRDTVLSAAAPGENIILQLCGNNPSNFLAAAKVLSSSSLAPQIIALDVNLGCPASCASSRGYGLYIAQNWPLVHQILSEVSSAQLFPVTCKIRPLGTIEETVDYMLLLALSGASGITIHMRHTTRQGKHAQSVKPAYLEFEEIVYAFRRRLDVFLDSIGKRKPTKREPNLYPVIILNGGVKSRQEADDLLSSYPADGIMIGVGLLKDPTCLLKNTPDTFEKCKTVFWIKETLKYLDICESLSQESVDQEDSLKVTPMAGYKEVVGHTMRFMQNVSAKRFNEPINKTKSIAELRSLLNKILCAQTSNCSS</sequence>
<accession>A0A132NUS1</accession>
<dbReference type="InterPro" id="IPR035587">
    <property type="entry name" value="DUS-like_FMN-bd"/>
</dbReference>
<dbReference type="InterPro" id="IPR013785">
    <property type="entry name" value="Aldolase_TIM"/>
</dbReference>
<keyword evidence="2" id="KW-0520">NAD</keyword>
<dbReference type="OrthoDB" id="272303at2759"/>
<dbReference type="AlphaFoldDB" id="A0A132NUS1"/>
<organism evidence="4 5">
    <name type="scientific">Giardia duodenalis assemblage B</name>
    <dbReference type="NCBI Taxonomy" id="1394984"/>
    <lineage>
        <taxon>Eukaryota</taxon>
        <taxon>Metamonada</taxon>
        <taxon>Diplomonadida</taxon>
        <taxon>Hexamitidae</taxon>
        <taxon>Giardiinae</taxon>
        <taxon>Giardia</taxon>
    </lineage>
</organism>
<dbReference type="PANTHER" id="PTHR11082">
    <property type="entry name" value="TRNA-DIHYDROURIDINE SYNTHASE"/>
    <property type="match status" value="1"/>
</dbReference>
<dbReference type="Pfam" id="PF01207">
    <property type="entry name" value="Dus"/>
    <property type="match status" value="2"/>
</dbReference>
<dbReference type="PANTHER" id="PTHR11082:SF5">
    <property type="entry name" value="TRNA-DIHYDROURIDINE(16_17) SYNTHASE [NAD(P)(+)]-LIKE"/>
    <property type="match status" value="1"/>
</dbReference>
<evidence type="ECO:0000313" key="5">
    <source>
        <dbReference type="Proteomes" id="UP000070089"/>
    </source>
</evidence>
<evidence type="ECO:0000259" key="3">
    <source>
        <dbReference type="Pfam" id="PF01207"/>
    </source>
</evidence>
<dbReference type="VEuPathDB" id="GiardiaDB:QR46_2169"/>
<dbReference type="Gene3D" id="3.20.20.70">
    <property type="entry name" value="Aldolase class I"/>
    <property type="match status" value="1"/>
</dbReference>
<comment type="caution">
    <text evidence="4">The sequence shown here is derived from an EMBL/GenBank/DDBJ whole genome shotgun (WGS) entry which is preliminary data.</text>
</comment>
<dbReference type="GO" id="GO:0017150">
    <property type="term" value="F:tRNA dihydrouridine synthase activity"/>
    <property type="evidence" value="ECO:0007669"/>
    <property type="project" value="TreeGrafter"/>
</dbReference>
<keyword evidence="1" id="KW-0521">NADP</keyword>
<feature type="domain" description="DUS-like FMN-binding" evidence="3">
    <location>
        <begin position="56"/>
        <end position="230"/>
    </location>
</feature>
<evidence type="ECO:0000256" key="2">
    <source>
        <dbReference type="ARBA" id="ARBA00023027"/>
    </source>
</evidence>
<proteinExistence type="predicted"/>
<gene>
    <name evidence="4" type="ORF">QR46_2169</name>
</gene>
<dbReference type="CDD" id="cd02801">
    <property type="entry name" value="DUS_like_FMN"/>
    <property type="match status" value="1"/>
</dbReference>
<reference evidence="4 5" key="1">
    <citation type="journal article" date="2015" name="Mol. Biochem. Parasitol.">
        <title>Identification of polymorphic genes for use in assemblage B genotyping assays through comparative genomics of multiple assemblage B Giardia duodenalis isolates.</title>
        <authorList>
            <person name="Wielinga C."/>
            <person name="Thompson R.C."/>
            <person name="Monis P."/>
            <person name="Ryan U."/>
        </authorList>
    </citation>
    <scope>NUCLEOTIDE SEQUENCE [LARGE SCALE GENOMIC DNA]</scope>
    <source>
        <strain evidence="4 5">BAH15c1</strain>
    </source>
</reference>
<protein>
    <submittedName>
        <fullName evidence="4">tRNA-dihydrouridine(16/17) synthase (NAD(P)(+))</fullName>
    </submittedName>
</protein>
<dbReference type="SUPFAM" id="SSF51395">
    <property type="entry name" value="FMN-linked oxidoreductases"/>
    <property type="match status" value="1"/>
</dbReference>
<evidence type="ECO:0000313" key="4">
    <source>
        <dbReference type="EMBL" id="KWX13829.1"/>
    </source>
</evidence>
<feature type="domain" description="DUS-like FMN-binding" evidence="3">
    <location>
        <begin position="273"/>
        <end position="344"/>
    </location>
</feature>